<gene>
    <name evidence="10" type="ORF">EGYM00163_LOCUS43909</name>
</gene>
<dbReference type="InterPro" id="IPR025313">
    <property type="entry name" value="SPB4-like_CTE"/>
</dbReference>
<keyword evidence="2 6" id="KW-0378">Hydrolase</keyword>
<dbReference type="GO" id="GO:0003723">
    <property type="term" value="F:RNA binding"/>
    <property type="evidence" value="ECO:0007669"/>
    <property type="project" value="UniProtKB-UniRule"/>
</dbReference>
<dbReference type="SMART" id="SM01178">
    <property type="entry name" value="DUF4217"/>
    <property type="match status" value="1"/>
</dbReference>
<evidence type="ECO:0000256" key="6">
    <source>
        <dbReference type="RuleBase" id="RU365068"/>
    </source>
</evidence>
<evidence type="ECO:0000256" key="4">
    <source>
        <dbReference type="ARBA" id="ARBA00022840"/>
    </source>
</evidence>
<feature type="region of interest" description="Disordered" evidence="7">
    <location>
        <begin position="614"/>
        <end position="651"/>
    </location>
</feature>
<dbReference type="Pfam" id="PF13959">
    <property type="entry name" value="CTE_SPB4"/>
    <property type="match status" value="1"/>
</dbReference>
<dbReference type="InterPro" id="IPR011545">
    <property type="entry name" value="DEAD/DEAH_box_helicase_dom"/>
</dbReference>
<keyword evidence="5 6" id="KW-0694">RNA-binding</keyword>
<dbReference type="InterPro" id="IPR014001">
    <property type="entry name" value="Helicase_ATP-bd"/>
</dbReference>
<dbReference type="PANTHER" id="PTHR24031">
    <property type="entry name" value="RNA HELICASE"/>
    <property type="match status" value="1"/>
</dbReference>
<name>A0A7S4GCN4_9EUGL</name>
<dbReference type="GO" id="GO:0003724">
    <property type="term" value="F:RNA helicase activity"/>
    <property type="evidence" value="ECO:0007669"/>
    <property type="project" value="UniProtKB-EC"/>
</dbReference>
<dbReference type="Pfam" id="PF00270">
    <property type="entry name" value="DEAD"/>
    <property type="match status" value="1"/>
</dbReference>
<dbReference type="Gene3D" id="3.40.50.300">
    <property type="entry name" value="P-loop containing nucleotide triphosphate hydrolases"/>
    <property type="match status" value="2"/>
</dbReference>
<evidence type="ECO:0000313" key="10">
    <source>
        <dbReference type="EMBL" id="CAE0832624.1"/>
    </source>
</evidence>
<organism evidence="10">
    <name type="scientific">Eutreptiella gymnastica</name>
    <dbReference type="NCBI Taxonomy" id="73025"/>
    <lineage>
        <taxon>Eukaryota</taxon>
        <taxon>Discoba</taxon>
        <taxon>Euglenozoa</taxon>
        <taxon>Euglenida</taxon>
        <taxon>Spirocuta</taxon>
        <taxon>Euglenophyceae</taxon>
        <taxon>Eutreptiales</taxon>
        <taxon>Eutreptiaceae</taxon>
        <taxon>Eutreptiella</taxon>
    </lineage>
</organism>
<dbReference type="SMART" id="SM00490">
    <property type="entry name" value="HELICc"/>
    <property type="match status" value="1"/>
</dbReference>
<feature type="region of interest" description="Disordered" evidence="7">
    <location>
        <begin position="188"/>
        <end position="215"/>
    </location>
</feature>
<dbReference type="GO" id="GO:0005524">
    <property type="term" value="F:ATP binding"/>
    <property type="evidence" value="ECO:0007669"/>
    <property type="project" value="UniProtKB-UniRule"/>
</dbReference>
<dbReference type="PROSITE" id="PS51194">
    <property type="entry name" value="HELICASE_CTER"/>
    <property type="match status" value="1"/>
</dbReference>
<evidence type="ECO:0000259" key="9">
    <source>
        <dbReference type="PROSITE" id="PS51194"/>
    </source>
</evidence>
<comment type="catalytic activity">
    <reaction evidence="6">
        <text>ATP + H2O = ADP + phosphate + H(+)</text>
        <dbReference type="Rhea" id="RHEA:13065"/>
        <dbReference type="ChEBI" id="CHEBI:15377"/>
        <dbReference type="ChEBI" id="CHEBI:15378"/>
        <dbReference type="ChEBI" id="CHEBI:30616"/>
        <dbReference type="ChEBI" id="CHEBI:43474"/>
        <dbReference type="ChEBI" id="CHEBI:456216"/>
        <dbReference type="EC" id="3.6.4.13"/>
    </reaction>
</comment>
<evidence type="ECO:0000256" key="1">
    <source>
        <dbReference type="ARBA" id="ARBA00022741"/>
    </source>
</evidence>
<comment type="domain">
    <text evidence="6">The Q motif is unique to and characteristic of the DEAD box family of RNA helicases and controls ATP binding and hydrolysis.</text>
</comment>
<evidence type="ECO:0000256" key="2">
    <source>
        <dbReference type="ARBA" id="ARBA00022801"/>
    </source>
</evidence>
<keyword evidence="4 6" id="KW-0067">ATP-binding</keyword>
<feature type="domain" description="Helicase ATP-binding" evidence="8">
    <location>
        <begin position="1"/>
        <end position="181"/>
    </location>
</feature>
<dbReference type="Pfam" id="PF00271">
    <property type="entry name" value="Helicase_C"/>
    <property type="match status" value="1"/>
</dbReference>
<dbReference type="AlphaFoldDB" id="A0A7S4GCN4"/>
<evidence type="ECO:0000256" key="3">
    <source>
        <dbReference type="ARBA" id="ARBA00022806"/>
    </source>
</evidence>
<keyword evidence="3 6" id="KW-0347">Helicase</keyword>
<dbReference type="InterPro" id="IPR027417">
    <property type="entry name" value="P-loop_NTPase"/>
</dbReference>
<dbReference type="PROSITE" id="PS51192">
    <property type="entry name" value="HELICASE_ATP_BIND_1"/>
    <property type="match status" value="1"/>
</dbReference>
<sequence>MSDSDVLIKSQTGSGKTLAYGIPLIQLMVQDWKEKSFTREDGTRSIVIVPTRELAVQCLEVLSSVARPFPHFVPGTIMGGEQRHKEKARLRKGIVTLVCTPGRLVDHLRTTESFHVAALRYVVYDEADRILDMGFQKDITFLLEHLKQKGTKVKKSILASATLDMRVQRLAHVTLKDPVLVGYDQQNASAEATEEGKEGEGTAAAESSAKPAEEENYARINPNTELDTECSVPPTLRQHYIICPCKWRLSTLAGFLRWKLDSPHPNKIIVFLSNVDSVEFHYTLMSRTRITRLSGQLTAEEKVERDIRRIKLKELKRKRKVERLRAAAKIERQMLGEELSDDDVDELDEEDQLDELAMEFGANQSDKNTVPFLPYNMFRLHGNVDQLERVSVYKSFAAAERGVMFCTDVAARGVDFPGVTWIVQYDTPGDERNYIHRIGRTARIGNVGDSLVFLMPHEVRYTHNLRRHKLYPERMKPEVVLFHLAQTLGATDFAEAAPEMQGHLQTAVMNDAELLRLSKLGFQAFVRAYATHPSRLRSIFHPNELHLGHVARSFGQNQKPSEIDSKEFKKTKAEEKRKAVDKVMFNKVDQKAEKKKEYKPAFVLKAEKRQKDLKALKAPTKKRPVHLNALSEFESGLDLEPSPKPKKRRKM</sequence>
<evidence type="ECO:0000256" key="5">
    <source>
        <dbReference type="ARBA" id="ARBA00022884"/>
    </source>
</evidence>
<dbReference type="EC" id="3.6.4.13" evidence="6"/>
<keyword evidence="1 6" id="KW-0547">Nucleotide-binding</keyword>
<dbReference type="SMART" id="SM00487">
    <property type="entry name" value="DEXDc"/>
    <property type="match status" value="1"/>
</dbReference>
<dbReference type="GO" id="GO:0016787">
    <property type="term" value="F:hydrolase activity"/>
    <property type="evidence" value="ECO:0007669"/>
    <property type="project" value="UniProtKB-KW"/>
</dbReference>
<feature type="compositionally biased region" description="Low complexity" evidence="7">
    <location>
        <begin position="201"/>
        <end position="210"/>
    </location>
</feature>
<accession>A0A7S4GCN4</accession>
<reference evidence="10" key="1">
    <citation type="submission" date="2021-01" db="EMBL/GenBank/DDBJ databases">
        <authorList>
            <person name="Corre E."/>
            <person name="Pelletier E."/>
            <person name="Niang G."/>
            <person name="Scheremetjew M."/>
            <person name="Finn R."/>
            <person name="Kale V."/>
            <person name="Holt S."/>
            <person name="Cochrane G."/>
            <person name="Meng A."/>
            <person name="Brown T."/>
            <person name="Cohen L."/>
        </authorList>
    </citation>
    <scope>NUCLEOTIDE SEQUENCE</scope>
    <source>
        <strain evidence="10">CCMP1594</strain>
    </source>
</reference>
<comment type="function">
    <text evidence="6">RNA helicase.</text>
</comment>
<dbReference type="EMBL" id="HBJA01127446">
    <property type="protein sequence ID" value="CAE0832624.1"/>
    <property type="molecule type" value="Transcribed_RNA"/>
</dbReference>
<comment type="similarity">
    <text evidence="6">Belongs to the DEAD box helicase family.</text>
</comment>
<dbReference type="CDD" id="cd18787">
    <property type="entry name" value="SF2_C_DEAD"/>
    <property type="match status" value="1"/>
</dbReference>
<dbReference type="InterPro" id="IPR001650">
    <property type="entry name" value="Helicase_C-like"/>
</dbReference>
<evidence type="ECO:0000259" key="8">
    <source>
        <dbReference type="PROSITE" id="PS51192"/>
    </source>
</evidence>
<dbReference type="SUPFAM" id="SSF52540">
    <property type="entry name" value="P-loop containing nucleoside triphosphate hydrolases"/>
    <property type="match status" value="1"/>
</dbReference>
<proteinExistence type="inferred from homology"/>
<evidence type="ECO:0000256" key="7">
    <source>
        <dbReference type="SAM" id="MobiDB-lite"/>
    </source>
</evidence>
<protein>
    <recommendedName>
        <fullName evidence="6">ATP-dependent RNA helicase</fullName>
        <ecNumber evidence="6">3.6.4.13</ecNumber>
    </recommendedName>
</protein>
<feature type="domain" description="Helicase C-terminal" evidence="9">
    <location>
        <begin position="329"/>
        <end position="488"/>
    </location>
</feature>